<accession>A0ACC0ZAN6</accession>
<evidence type="ECO:0000313" key="1">
    <source>
        <dbReference type="EMBL" id="KAJ0048646.1"/>
    </source>
</evidence>
<gene>
    <name evidence="1" type="ORF">Pint_16765</name>
</gene>
<comment type="caution">
    <text evidence="1">The sequence shown here is derived from an EMBL/GenBank/DDBJ whole genome shotgun (WGS) entry which is preliminary data.</text>
</comment>
<protein>
    <submittedName>
        <fullName evidence="1">Uncharacterized protein</fullName>
    </submittedName>
</protein>
<evidence type="ECO:0000313" key="2">
    <source>
        <dbReference type="Proteomes" id="UP001163603"/>
    </source>
</evidence>
<dbReference type="Proteomes" id="UP001163603">
    <property type="component" value="Chromosome 2"/>
</dbReference>
<organism evidence="1 2">
    <name type="scientific">Pistacia integerrima</name>
    <dbReference type="NCBI Taxonomy" id="434235"/>
    <lineage>
        <taxon>Eukaryota</taxon>
        <taxon>Viridiplantae</taxon>
        <taxon>Streptophyta</taxon>
        <taxon>Embryophyta</taxon>
        <taxon>Tracheophyta</taxon>
        <taxon>Spermatophyta</taxon>
        <taxon>Magnoliopsida</taxon>
        <taxon>eudicotyledons</taxon>
        <taxon>Gunneridae</taxon>
        <taxon>Pentapetalae</taxon>
        <taxon>rosids</taxon>
        <taxon>malvids</taxon>
        <taxon>Sapindales</taxon>
        <taxon>Anacardiaceae</taxon>
        <taxon>Pistacia</taxon>
    </lineage>
</organism>
<sequence length="144" mass="17768">MDEVNFHIDDICMYVDHLMETNWKDYKYELYQCFKGFKSTEEERQYPYGHVTQEDWSWLCTFFENKQSEKQPKKDPVSQAQLPYKHRAWLKSSLCHMMTMMRCRYDQSVLQDQQEQLRPLEERVFNETMLLWIKKQKFGIEKNN</sequence>
<reference evidence="2" key="1">
    <citation type="journal article" date="2023" name="G3 (Bethesda)">
        <title>Genome assembly and association tests identify interacting loci associated with vigor, precocity, and sex in interspecific pistachio rootstocks.</title>
        <authorList>
            <person name="Palmer W."/>
            <person name="Jacygrad E."/>
            <person name="Sagayaradj S."/>
            <person name="Cavanaugh K."/>
            <person name="Han R."/>
            <person name="Bertier L."/>
            <person name="Beede B."/>
            <person name="Kafkas S."/>
            <person name="Golino D."/>
            <person name="Preece J."/>
            <person name="Michelmore R."/>
        </authorList>
    </citation>
    <scope>NUCLEOTIDE SEQUENCE [LARGE SCALE GENOMIC DNA]</scope>
</reference>
<name>A0ACC0ZAN6_9ROSI</name>
<keyword evidence="2" id="KW-1185">Reference proteome</keyword>
<dbReference type="EMBL" id="CM047737">
    <property type="protein sequence ID" value="KAJ0048646.1"/>
    <property type="molecule type" value="Genomic_DNA"/>
</dbReference>
<proteinExistence type="predicted"/>